<sequence>MLRVFQSVGARSIRPVARGVCAKHAVAPTRYFHASASFLENVKRDKDSETSLYYHDIGNGTWAISLFEEPPKSQDAVTVIGKIQPGDKDPSEFVRSEPDNVTMNESFWKALHQVLKENVTSDEQMETEAGIRENGWGHIVDARWAAMPGRNAPPEAIFGSVAFTDSKIVPDSYERNNMYRFSVKHEGPMKLRSHYLDALRTHLKNN</sequence>
<gene>
    <name evidence="1" type="ORF">MPSI1_002049</name>
</gene>
<dbReference type="Proteomes" id="UP001214628">
    <property type="component" value="Chromosome 2"/>
</dbReference>
<dbReference type="PANTHER" id="PTHR37331">
    <property type="entry name" value="YALI0F11671P"/>
    <property type="match status" value="1"/>
</dbReference>
<proteinExistence type="predicted"/>
<dbReference type="PANTHER" id="PTHR37331:SF1">
    <property type="entry name" value="YALI0F11671P"/>
    <property type="match status" value="1"/>
</dbReference>
<organism evidence="1 2">
    <name type="scientific">Malassezia psittaci</name>
    <dbReference type="NCBI Taxonomy" id="1821823"/>
    <lineage>
        <taxon>Eukaryota</taxon>
        <taxon>Fungi</taxon>
        <taxon>Dikarya</taxon>
        <taxon>Basidiomycota</taxon>
        <taxon>Ustilaginomycotina</taxon>
        <taxon>Malasseziomycetes</taxon>
        <taxon>Malasseziales</taxon>
        <taxon>Malasseziaceae</taxon>
        <taxon>Malassezia</taxon>
    </lineage>
</organism>
<protein>
    <submittedName>
        <fullName evidence="1">Uncharacterized protein</fullName>
    </submittedName>
</protein>
<evidence type="ECO:0000313" key="2">
    <source>
        <dbReference type="Proteomes" id="UP001214628"/>
    </source>
</evidence>
<dbReference type="AlphaFoldDB" id="A0AAF0FEQ0"/>
<dbReference type="EMBL" id="CP118376">
    <property type="protein sequence ID" value="WFD43388.1"/>
    <property type="molecule type" value="Genomic_DNA"/>
</dbReference>
<reference evidence="1" key="1">
    <citation type="submission" date="2023-02" db="EMBL/GenBank/DDBJ databases">
        <title>Mating type loci evolution in Malassezia.</title>
        <authorList>
            <person name="Coelho M.A."/>
        </authorList>
    </citation>
    <scope>NUCLEOTIDE SEQUENCE</scope>
    <source>
        <strain evidence="1">CBS 14136</strain>
    </source>
</reference>
<keyword evidence="2" id="KW-1185">Reference proteome</keyword>
<evidence type="ECO:0000313" key="1">
    <source>
        <dbReference type="EMBL" id="WFD43388.1"/>
    </source>
</evidence>
<accession>A0AAF0FEQ0</accession>
<name>A0AAF0FEQ0_9BASI</name>